<accession>A0A0A1TDH6</accession>
<evidence type="ECO:0000256" key="3">
    <source>
        <dbReference type="SAM" id="SignalP"/>
    </source>
</evidence>
<feature type="chain" id="PRO_5001979256" description="Mid2 domain-containing protein" evidence="3">
    <location>
        <begin position="19"/>
        <end position="322"/>
    </location>
</feature>
<feature type="region of interest" description="Disordered" evidence="1">
    <location>
        <begin position="158"/>
        <end position="240"/>
    </location>
</feature>
<keyword evidence="2" id="KW-1133">Transmembrane helix</keyword>
<evidence type="ECO:0000256" key="2">
    <source>
        <dbReference type="SAM" id="Phobius"/>
    </source>
</evidence>
<dbReference type="HOGENOM" id="CLU_054422_0_0_1"/>
<evidence type="ECO:0000313" key="4">
    <source>
        <dbReference type="EMBL" id="CEJ92804.1"/>
    </source>
</evidence>
<reference evidence="4 5" key="1">
    <citation type="journal article" date="2015" name="Genome Announc.">
        <title>Draft Genome Sequence and Gene Annotation of the Entomopathogenic Fungus Verticillium hemipterigenum.</title>
        <authorList>
            <person name="Horn F."/>
            <person name="Habel A."/>
            <person name="Scharf D.H."/>
            <person name="Dworschak J."/>
            <person name="Brakhage A.A."/>
            <person name="Guthke R."/>
            <person name="Hertweck C."/>
            <person name="Linde J."/>
        </authorList>
    </citation>
    <scope>NUCLEOTIDE SEQUENCE [LARGE SCALE GENOMIC DNA]</scope>
</reference>
<evidence type="ECO:0008006" key="6">
    <source>
        <dbReference type="Google" id="ProtNLM"/>
    </source>
</evidence>
<dbReference type="EMBL" id="CDHN01000005">
    <property type="protein sequence ID" value="CEJ92804.1"/>
    <property type="molecule type" value="Genomic_DNA"/>
</dbReference>
<proteinExistence type="predicted"/>
<keyword evidence="5" id="KW-1185">Reference proteome</keyword>
<feature type="compositionally biased region" description="Polar residues" evidence="1">
    <location>
        <begin position="207"/>
        <end position="232"/>
    </location>
</feature>
<keyword evidence="2" id="KW-0812">Transmembrane</keyword>
<organism evidence="4 5">
    <name type="scientific">[Torrubiella] hemipterigena</name>
    <dbReference type="NCBI Taxonomy" id="1531966"/>
    <lineage>
        <taxon>Eukaryota</taxon>
        <taxon>Fungi</taxon>
        <taxon>Dikarya</taxon>
        <taxon>Ascomycota</taxon>
        <taxon>Pezizomycotina</taxon>
        <taxon>Sordariomycetes</taxon>
        <taxon>Hypocreomycetidae</taxon>
        <taxon>Hypocreales</taxon>
        <taxon>Clavicipitaceae</taxon>
        <taxon>Clavicipitaceae incertae sedis</taxon>
        <taxon>'Torrubiella' clade</taxon>
    </lineage>
</organism>
<feature type="region of interest" description="Disordered" evidence="1">
    <location>
        <begin position="277"/>
        <end position="322"/>
    </location>
</feature>
<evidence type="ECO:0000256" key="1">
    <source>
        <dbReference type="SAM" id="MobiDB-lite"/>
    </source>
</evidence>
<name>A0A0A1TDH6_9HYPO</name>
<dbReference type="AlphaFoldDB" id="A0A0A1TDH6"/>
<gene>
    <name evidence="4" type="ORF">VHEMI08434</name>
</gene>
<dbReference type="Proteomes" id="UP000039046">
    <property type="component" value="Unassembled WGS sequence"/>
</dbReference>
<protein>
    <recommendedName>
        <fullName evidence="6">Mid2 domain-containing protein</fullName>
    </recommendedName>
</protein>
<dbReference type="OrthoDB" id="3547571at2759"/>
<feature type="compositionally biased region" description="Low complexity" evidence="1">
    <location>
        <begin position="181"/>
        <end position="206"/>
    </location>
</feature>
<sequence>MLLHHIILLLHTTTASSALIIHLPSIFSYPGHSGNHNGSLFARQNNADSVSTCGYLNGNPSKPRTANSGYNCRVDTQDGLWGFCPTSVIAASDCGLAGSCVDQFKCSKGCGFIDKTQLTTFTCESTQQCGTAILTAGVDQTYTYIACGGEAFTDHYMITPTADPQPKTTKEPPKVVSTSDPSSSQPKLTQSQTQPSSTSSPNSHTTDVASQSKQASSSTVTSATLGANSPSVSPAADSGKPNNIVLIIGGVLGGLALLCISAIAIFYLWRRNQNQAPAPTMTPVRPSWGQKSEASCRPSRRITRQEMSASSIQPPIYAELAS</sequence>
<keyword evidence="2" id="KW-0472">Membrane</keyword>
<feature type="signal peptide" evidence="3">
    <location>
        <begin position="1"/>
        <end position="18"/>
    </location>
</feature>
<keyword evidence="3" id="KW-0732">Signal</keyword>
<feature type="transmembrane region" description="Helical" evidence="2">
    <location>
        <begin position="244"/>
        <end position="269"/>
    </location>
</feature>
<evidence type="ECO:0000313" key="5">
    <source>
        <dbReference type="Proteomes" id="UP000039046"/>
    </source>
</evidence>